<dbReference type="InterPro" id="IPR057154">
    <property type="entry name" value="DUF7832"/>
</dbReference>
<dbReference type="AlphaFoldDB" id="A0A9E9LU65"/>
<dbReference type="EMBL" id="CP098242">
    <property type="protein sequence ID" value="WAW09695.1"/>
    <property type="molecule type" value="Genomic_DNA"/>
</dbReference>
<name>A0A9E9LU65_9BURK</name>
<feature type="domain" description="DUF7832" evidence="1">
    <location>
        <begin position="5"/>
        <end position="121"/>
    </location>
</feature>
<protein>
    <recommendedName>
        <fullName evidence="1">DUF7832 domain-containing protein</fullName>
    </recommendedName>
</protein>
<organism evidence="2 3">
    <name type="scientific">Oxalobacter vibrioformis</name>
    <dbReference type="NCBI Taxonomy" id="933080"/>
    <lineage>
        <taxon>Bacteria</taxon>
        <taxon>Pseudomonadati</taxon>
        <taxon>Pseudomonadota</taxon>
        <taxon>Betaproteobacteria</taxon>
        <taxon>Burkholderiales</taxon>
        <taxon>Oxalobacteraceae</taxon>
        <taxon>Oxalobacter</taxon>
    </lineage>
</organism>
<dbReference type="RefSeq" id="WP_269308700.1">
    <property type="nucleotide sequence ID" value="NZ_CP098242.1"/>
</dbReference>
<accession>A0A9E9LU65</accession>
<proteinExistence type="predicted"/>
<dbReference type="Pfam" id="PF25191">
    <property type="entry name" value="DUF7832"/>
    <property type="match status" value="1"/>
</dbReference>
<gene>
    <name evidence="2" type="ORF">NB640_10765</name>
</gene>
<sequence>MSLTVYDKAKWHFGATRAPAGILPEAGATHIAFILRWCIENDLCSKRLLAQAGEEIARIRSGKDDCREFLMTHLDGVFTSEELNAKGKAFLNAYYGSDSTRFAKEHGNSLADYGQFVRKQVGKKNHDNTYFHMDYSETNYQKIKAICDQRHAGFLSMKAAGRKTPKKT</sequence>
<evidence type="ECO:0000313" key="3">
    <source>
        <dbReference type="Proteomes" id="UP001156215"/>
    </source>
</evidence>
<keyword evidence="3" id="KW-1185">Reference proteome</keyword>
<dbReference type="KEGG" id="ovb:NB640_10765"/>
<dbReference type="Proteomes" id="UP001156215">
    <property type="component" value="Chromosome"/>
</dbReference>
<reference evidence="2" key="1">
    <citation type="journal article" date="2022" name="Front. Microbiol.">
        <title>New perspectives on an old grouping: The genomic and phenotypic variability of Oxalobacter formigenes and the implications for calcium oxalate stone prevention.</title>
        <authorList>
            <person name="Chmiel J.A."/>
            <person name="Carr C."/>
            <person name="Stuivenberg G.A."/>
            <person name="Venema R."/>
            <person name="Chanyi R.M."/>
            <person name="Al K.F."/>
            <person name="Giguere D."/>
            <person name="Say H."/>
            <person name="Akouris P.P."/>
            <person name="Dominguez Romero S.A."/>
            <person name="Kwong A."/>
            <person name="Tai V."/>
            <person name="Koval S.F."/>
            <person name="Razvi H."/>
            <person name="Bjazevic J."/>
            <person name="Burton J.P."/>
        </authorList>
    </citation>
    <scope>NUCLEOTIDE SEQUENCE</scope>
    <source>
        <strain evidence="2">WoOx3</strain>
    </source>
</reference>
<evidence type="ECO:0000313" key="2">
    <source>
        <dbReference type="EMBL" id="WAW09695.1"/>
    </source>
</evidence>
<evidence type="ECO:0000259" key="1">
    <source>
        <dbReference type="Pfam" id="PF25191"/>
    </source>
</evidence>